<organism evidence="1">
    <name type="scientific">Arundo donax</name>
    <name type="common">Giant reed</name>
    <name type="synonym">Donax arundinaceus</name>
    <dbReference type="NCBI Taxonomy" id="35708"/>
    <lineage>
        <taxon>Eukaryota</taxon>
        <taxon>Viridiplantae</taxon>
        <taxon>Streptophyta</taxon>
        <taxon>Embryophyta</taxon>
        <taxon>Tracheophyta</taxon>
        <taxon>Spermatophyta</taxon>
        <taxon>Magnoliopsida</taxon>
        <taxon>Liliopsida</taxon>
        <taxon>Poales</taxon>
        <taxon>Poaceae</taxon>
        <taxon>PACMAD clade</taxon>
        <taxon>Arundinoideae</taxon>
        <taxon>Arundineae</taxon>
        <taxon>Arundo</taxon>
    </lineage>
</organism>
<sequence>MLFLVGNTRFLFRMPLQCFSVEKEKGRQKECVAPNVQSWTANIAALVLRFPRFSRVAGECIHFDARPCFEDGARENLPPPSCMLMYY</sequence>
<name>A0A0A8XX43_ARUDO</name>
<reference evidence="1" key="1">
    <citation type="submission" date="2014-09" db="EMBL/GenBank/DDBJ databases">
        <authorList>
            <person name="Magalhaes I.L.F."/>
            <person name="Oliveira U."/>
            <person name="Santos F.R."/>
            <person name="Vidigal T.H.D.A."/>
            <person name="Brescovit A.D."/>
            <person name="Santos A.J."/>
        </authorList>
    </citation>
    <scope>NUCLEOTIDE SEQUENCE</scope>
    <source>
        <tissue evidence="1">Shoot tissue taken approximately 20 cm above the soil surface</tissue>
    </source>
</reference>
<accession>A0A0A8XX43</accession>
<reference evidence="1" key="2">
    <citation type="journal article" date="2015" name="Data Brief">
        <title>Shoot transcriptome of the giant reed, Arundo donax.</title>
        <authorList>
            <person name="Barrero R.A."/>
            <person name="Guerrero F.D."/>
            <person name="Moolhuijzen P."/>
            <person name="Goolsby J.A."/>
            <person name="Tidwell J."/>
            <person name="Bellgard S.E."/>
            <person name="Bellgard M.I."/>
        </authorList>
    </citation>
    <scope>NUCLEOTIDE SEQUENCE</scope>
    <source>
        <tissue evidence="1">Shoot tissue taken approximately 20 cm above the soil surface</tissue>
    </source>
</reference>
<dbReference type="EMBL" id="GBRH01279341">
    <property type="protein sequence ID" value="JAD18554.1"/>
    <property type="molecule type" value="Transcribed_RNA"/>
</dbReference>
<evidence type="ECO:0000313" key="1">
    <source>
        <dbReference type="EMBL" id="JAD18554.1"/>
    </source>
</evidence>
<dbReference type="AlphaFoldDB" id="A0A0A8XX43"/>
<proteinExistence type="predicted"/>
<protein>
    <submittedName>
        <fullName evidence="1">Uncharacterized protein</fullName>
    </submittedName>
</protein>